<dbReference type="EMBL" id="BARS01020690">
    <property type="protein sequence ID" value="GAG10272.1"/>
    <property type="molecule type" value="Genomic_DNA"/>
</dbReference>
<reference evidence="1" key="1">
    <citation type="journal article" date="2014" name="Front. Microbiol.">
        <title>High frequency of phylogenetically diverse reductive dehalogenase-homologous genes in deep subseafloor sedimentary metagenomes.</title>
        <authorList>
            <person name="Kawai M."/>
            <person name="Futagami T."/>
            <person name="Toyoda A."/>
            <person name="Takaki Y."/>
            <person name="Nishi S."/>
            <person name="Hori S."/>
            <person name="Arai W."/>
            <person name="Tsubouchi T."/>
            <person name="Morono Y."/>
            <person name="Uchiyama I."/>
            <person name="Ito T."/>
            <person name="Fujiyama A."/>
            <person name="Inagaki F."/>
            <person name="Takami H."/>
        </authorList>
    </citation>
    <scope>NUCLEOTIDE SEQUENCE</scope>
    <source>
        <strain evidence="1">Expedition CK06-06</strain>
    </source>
</reference>
<protein>
    <submittedName>
        <fullName evidence="1">Uncharacterized protein</fullName>
    </submittedName>
</protein>
<sequence length="45" mass="5216">LLIAILIIVVFVLSKLKKKKKEMKDVLGKIEERYKKVYSVKPGEV</sequence>
<organism evidence="1">
    <name type="scientific">marine sediment metagenome</name>
    <dbReference type="NCBI Taxonomy" id="412755"/>
    <lineage>
        <taxon>unclassified sequences</taxon>
        <taxon>metagenomes</taxon>
        <taxon>ecological metagenomes</taxon>
    </lineage>
</organism>
<dbReference type="AlphaFoldDB" id="X0VGC3"/>
<proteinExistence type="predicted"/>
<evidence type="ECO:0000313" key="1">
    <source>
        <dbReference type="EMBL" id="GAG10272.1"/>
    </source>
</evidence>
<accession>X0VGC3</accession>
<feature type="non-terminal residue" evidence="1">
    <location>
        <position position="1"/>
    </location>
</feature>
<gene>
    <name evidence="1" type="ORF">S01H1_33333</name>
</gene>
<name>X0VGC3_9ZZZZ</name>
<comment type="caution">
    <text evidence="1">The sequence shown here is derived from an EMBL/GenBank/DDBJ whole genome shotgun (WGS) entry which is preliminary data.</text>
</comment>